<dbReference type="AlphaFoldDB" id="S3ZD26"/>
<gene>
    <name evidence="2" type="ORF">STRAU_5901</name>
</gene>
<evidence type="ECO:0000256" key="1">
    <source>
        <dbReference type="SAM" id="MobiDB-lite"/>
    </source>
</evidence>
<protein>
    <recommendedName>
        <fullName evidence="4">CRISPR-associated protein</fullName>
    </recommendedName>
</protein>
<proteinExistence type="predicted"/>
<dbReference type="InterPro" id="IPR010148">
    <property type="entry name" value="CRISPR-assoc_prot_CT1975"/>
</dbReference>
<keyword evidence="3" id="KW-1185">Reference proteome</keyword>
<accession>S3ZD26</accession>
<evidence type="ECO:0008006" key="4">
    <source>
        <dbReference type="Google" id="ProtNLM"/>
    </source>
</evidence>
<dbReference type="Proteomes" id="UP000014629">
    <property type="component" value="Unassembled WGS sequence"/>
</dbReference>
<dbReference type="Pfam" id="PF09344">
    <property type="entry name" value="Cas_CT1975"/>
    <property type="match status" value="2"/>
</dbReference>
<evidence type="ECO:0000313" key="3">
    <source>
        <dbReference type="Proteomes" id="UP000014629"/>
    </source>
</evidence>
<comment type="caution">
    <text evidence="2">The sequence shown here is derived from an EMBL/GenBank/DDBJ whole genome shotgun (WGS) entry which is preliminary data.</text>
</comment>
<dbReference type="EMBL" id="AOPZ01000349">
    <property type="protein sequence ID" value="EPH41023.1"/>
    <property type="molecule type" value="Genomic_DNA"/>
</dbReference>
<feature type="region of interest" description="Disordered" evidence="1">
    <location>
        <begin position="425"/>
        <end position="450"/>
    </location>
</feature>
<dbReference type="OrthoDB" id="5291250at2"/>
<evidence type="ECO:0000313" key="2">
    <source>
        <dbReference type="EMBL" id="EPH41023.1"/>
    </source>
</evidence>
<sequence>MHRYLNLHALTTYSGVLLVRDANDRPKELPYGTALRTMLSPQTQRRAQRTHLREAASTGRGPLAGYGFGIRTREWALLAAQALTSRGWESAEAKALAKEALQALGLNFGTTERTQDLTKVLIFAPEDSGENLAAVLDSRQDELRPWLADITTARAARQDSKSKKKTAGEPATGDKTLLLALPKQVKKELLAALAPADAIDIALFGRCLTEIPESSEVDGAVQTMPAITVARAAVCDDFYSAADDAKLRRRATTPRPITSALDFIAPPATASPDVPDDRGSGMTGYQSLTSGTFYSHTVLDRVQLRTNLTRAGMAPEAAESAAQAAEAALIDAFCDAVPRAKQTTTAAPGTLPKLVLAFTDDRQHNYVACFEDALDETRAPASLQAARTLLDHHDLITRKRGIDGGRILTYDLAITRLLQERRDASQLKPTEVDTADQLAPAHPELAGQPA</sequence>
<name>S3ZD26_9ACTN</name>
<organism evidence="2 3">
    <name type="scientific">Streptomyces aurantiacus JA 4570</name>
    <dbReference type="NCBI Taxonomy" id="1286094"/>
    <lineage>
        <taxon>Bacteria</taxon>
        <taxon>Bacillati</taxon>
        <taxon>Actinomycetota</taxon>
        <taxon>Actinomycetes</taxon>
        <taxon>Kitasatosporales</taxon>
        <taxon>Streptomycetaceae</taxon>
        <taxon>Streptomyces</taxon>
        <taxon>Streptomyces aurantiacus group</taxon>
    </lineage>
</organism>
<dbReference type="PATRIC" id="fig|1286094.4.peg.5833"/>
<reference evidence="2 3" key="1">
    <citation type="submission" date="2013-02" db="EMBL/GenBank/DDBJ databases">
        <title>Draft Genome Sequence of Streptomyces aurantiacus, Which Produces Setomimycin.</title>
        <authorList>
            <person name="Gruening B.A."/>
            <person name="Praeg A."/>
            <person name="Erxleben A."/>
            <person name="Guenther S."/>
            <person name="Mueller M."/>
        </authorList>
    </citation>
    <scope>NUCLEOTIDE SEQUENCE [LARGE SCALE GENOMIC DNA]</scope>
    <source>
        <strain evidence="2 3">JA 4570</strain>
    </source>
</reference>
<dbReference type="RefSeq" id="WP_016644022.1">
    <property type="nucleotide sequence ID" value="NZ_AOPZ01000349.1"/>
</dbReference>